<dbReference type="Proteomes" id="UP001175226">
    <property type="component" value="Unassembled WGS sequence"/>
</dbReference>
<dbReference type="AlphaFoldDB" id="A0AA39ITQ0"/>
<evidence type="ECO:0000313" key="2">
    <source>
        <dbReference type="Proteomes" id="UP001175226"/>
    </source>
</evidence>
<dbReference type="EMBL" id="JAUEPT010000155">
    <property type="protein sequence ID" value="KAK0430326.1"/>
    <property type="molecule type" value="Genomic_DNA"/>
</dbReference>
<name>A0AA39ITQ0_9AGAR</name>
<evidence type="ECO:0000313" key="1">
    <source>
        <dbReference type="EMBL" id="KAK0430326.1"/>
    </source>
</evidence>
<accession>A0AA39ITQ0</accession>
<organism evidence="1 2">
    <name type="scientific">Armillaria borealis</name>
    <dbReference type="NCBI Taxonomy" id="47425"/>
    <lineage>
        <taxon>Eukaryota</taxon>
        <taxon>Fungi</taxon>
        <taxon>Dikarya</taxon>
        <taxon>Basidiomycota</taxon>
        <taxon>Agaricomycotina</taxon>
        <taxon>Agaricomycetes</taxon>
        <taxon>Agaricomycetidae</taxon>
        <taxon>Agaricales</taxon>
        <taxon>Marasmiineae</taxon>
        <taxon>Physalacriaceae</taxon>
        <taxon>Armillaria</taxon>
    </lineage>
</organism>
<keyword evidence="2" id="KW-1185">Reference proteome</keyword>
<feature type="non-terminal residue" evidence="1">
    <location>
        <position position="1"/>
    </location>
</feature>
<evidence type="ECO:0008006" key="3">
    <source>
        <dbReference type="Google" id="ProtNLM"/>
    </source>
</evidence>
<protein>
    <recommendedName>
        <fullName evidence="3">Reverse transcriptase domain-containing protein</fullName>
    </recommendedName>
</protein>
<sequence>GLVHLDPCLNFGASPSPGIWGRIADVMVRILLNEGVEALVKWVDDFVFFCFP</sequence>
<proteinExistence type="predicted"/>
<feature type="non-terminal residue" evidence="1">
    <location>
        <position position="52"/>
    </location>
</feature>
<comment type="caution">
    <text evidence="1">The sequence shown here is derived from an EMBL/GenBank/DDBJ whole genome shotgun (WGS) entry which is preliminary data.</text>
</comment>
<gene>
    <name evidence="1" type="ORF">EV421DRAFT_1671882</name>
</gene>
<reference evidence="1" key="1">
    <citation type="submission" date="2023-06" db="EMBL/GenBank/DDBJ databases">
        <authorList>
            <consortium name="Lawrence Berkeley National Laboratory"/>
            <person name="Ahrendt S."/>
            <person name="Sahu N."/>
            <person name="Indic B."/>
            <person name="Wong-Bajracharya J."/>
            <person name="Merenyi Z."/>
            <person name="Ke H.-M."/>
            <person name="Monk M."/>
            <person name="Kocsube S."/>
            <person name="Drula E."/>
            <person name="Lipzen A."/>
            <person name="Balint B."/>
            <person name="Henrissat B."/>
            <person name="Andreopoulos B."/>
            <person name="Martin F.M."/>
            <person name="Harder C.B."/>
            <person name="Rigling D."/>
            <person name="Ford K.L."/>
            <person name="Foster G.D."/>
            <person name="Pangilinan J."/>
            <person name="Papanicolaou A."/>
            <person name="Barry K."/>
            <person name="LaButti K."/>
            <person name="Viragh M."/>
            <person name="Koriabine M."/>
            <person name="Yan M."/>
            <person name="Riley R."/>
            <person name="Champramary S."/>
            <person name="Plett K.L."/>
            <person name="Tsai I.J."/>
            <person name="Slot J."/>
            <person name="Sipos G."/>
            <person name="Plett J."/>
            <person name="Nagy L.G."/>
            <person name="Grigoriev I.V."/>
        </authorList>
    </citation>
    <scope>NUCLEOTIDE SEQUENCE</scope>
    <source>
        <strain evidence="1">FPL87.14</strain>
    </source>
</reference>